<dbReference type="AlphaFoldDB" id="A0A5C5XUQ1"/>
<reference evidence="2 3" key="1">
    <citation type="submission" date="2019-02" db="EMBL/GenBank/DDBJ databases">
        <title>Deep-cultivation of Planctomycetes and their phenomic and genomic characterization uncovers novel biology.</title>
        <authorList>
            <person name="Wiegand S."/>
            <person name="Jogler M."/>
            <person name="Boedeker C."/>
            <person name="Pinto D."/>
            <person name="Vollmers J."/>
            <person name="Rivas-Marin E."/>
            <person name="Kohn T."/>
            <person name="Peeters S.H."/>
            <person name="Heuer A."/>
            <person name="Rast P."/>
            <person name="Oberbeckmann S."/>
            <person name="Bunk B."/>
            <person name="Jeske O."/>
            <person name="Meyerdierks A."/>
            <person name="Storesund J.E."/>
            <person name="Kallscheuer N."/>
            <person name="Luecker S."/>
            <person name="Lage O.M."/>
            <person name="Pohl T."/>
            <person name="Merkel B.J."/>
            <person name="Hornburger P."/>
            <person name="Mueller R.-W."/>
            <person name="Bruemmer F."/>
            <person name="Labrenz M."/>
            <person name="Spormann A.M."/>
            <person name="Op Den Camp H."/>
            <person name="Overmann J."/>
            <person name="Amann R."/>
            <person name="Jetten M.S.M."/>
            <person name="Mascher T."/>
            <person name="Medema M.H."/>
            <person name="Devos D.P."/>
            <person name="Kaster A.-K."/>
            <person name="Ovreas L."/>
            <person name="Rohde M."/>
            <person name="Galperin M.Y."/>
            <person name="Jogler C."/>
        </authorList>
    </citation>
    <scope>NUCLEOTIDE SEQUENCE [LARGE SCALE GENOMIC DNA]</scope>
    <source>
        <strain evidence="2 3">CA85</strain>
    </source>
</reference>
<sequence>MTPTSSDIHTLLESRIDAERRSIAKPAFVSALLFAVSLVPLIAMLSTAFFIETQYQTPWVGVILVAGTIILTFTLWQTGGHYAKLAVGHRRRVRQLEDLQLYLATVPPESWPAKQLLQIVLAGRQPSFGNIASDFCISDDTPQDDG</sequence>
<gene>
    <name evidence="2" type="ORF">CA85_25530</name>
</gene>
<feature type="transmembrane region" description="Helical" evidence="1">
    <location>
        <begin position="57"/>
        <end position="76"/>
    </location>
</feature>
<dbReference type="RefSeq" id="WP_146391566.1">
    <property type="nucleotide sequence ID" value="NZ_SJPK01000005.1"/>
</dbReference>
<evidence type="ECO:0000256" key="1">
    <source>
        <dbReference type="SAM" id="Phobius"/>
    </source>
</evidence>
<keyword evidence="1" id="KW-0472">Membrane</keyword>
<evidence type="ECO:0000313" key="2">
    <source>
        <dbReference type="EMBL" id="TWT66458.1"/>
    </source>
</evidence>
<keyword evidence="3" id="KW-1185">Reference proteome</keyword>
<name>A0A5C5XUQ1_9BACT</name>
<keyword evidence="1" id="KW-0812">Transmembrane</keyword>
<feature type="transmembrane region" description="Helical" evidence="1">
    <location>
        <begin position="27"/>
        <end position="51"/>
    </location>
</feature>
<evidence type="ECO:0000313" key="3">
    <source>
        <dbReference type="Proteomes" id="UP000318053"/>
    </source>
</evidence>
<accession>A0A5C5XUQ1</accession>
<comment type="caution">
    <text evidence="2">The sequence shown here is derived from an EMBL/GenBank/DDBJ whole genome shotgun (WGS) entry which is preliminary data.</text>
</comment>
<keyword evidence="1" id="KW-1133">Transmembrane helix</keyword>
<dbReference type="Proteomes" id="UP000318053">
    <property type="component" value="Unassembled WGS sequence"/>
</dbReference>
<proteinExistence type="predicted"/>
<protein>
    <submittedName>
        <fullName evidence="2">Uncharacterized protein</fullName>
    </submittedName>
</protein>
<organism evidence="2 3">
    <name type="scientific">Allorhodopirellula solitaria</name>
    <dbReference type="NCBI Taxonomy" id="2527987"/>
    <lineage>
        <taxon>Bacteria</taxon>
        <taxon>Pseudomonadati</taxon>
        <taxon>Planctomycetota</taxon>
        <taxon>Planctomycetia</taxon>
        <taxon>Pirellulales</taxon>
        <taxon>Pirellulaceae</taxon>
        <taxon>Allorhodopirellula</taxon>
    </lineage>
</organism>
<dbReference type="EMBL" id="SJPK01000005">
    <property type="protein sequence ID" value="TWT66458.1"/>
    <property type="molecule type" value="Genomic_DNA"/>
</dbReference>